<dbReference type="SUPFAM" id="SSF48179">
    <property type="entry name" value="6-phosphogluconate dehydrogenase C-terminal domain-like"/>
    <property type="match status" value="1"/>
</dbReference>
<dbReference type="InterPro" id="IPR036291">
    <property type="entry name" value="NAD(P)-bd_dom_sf"/>
</dbReference>
<proteinExistence type="inferred from homology"/>
<feature type="domain" description="3-hydroxyacyl-CoA dehydrogenase C-terminal" evidence="4">
    <location>
        <begin position="187"/>
        <end position="283"/>
    </location>
</feature>
<evidence type="ECO:0000259" key="5">
    <source>
        <dbReference type="Pfam" id="PF02737"/>
    </source>
</evidence>
<evidence type="ECO:0000256" key="2">
    <source>
        <dbReference type="ARBA" id="ARBA00009463"/>
    </source>
</evidence>
<dbReference type="PIRSF" id="PIRSF000105">
    <property type="entry name" value="HCDH"/>
    <property type="match status" value="1"/>
</dbReference>
<name>A0ABV5ZRN9_9PSEU</name>
<dbReference type="Pfam" id="PF00725">
    <property type="entry name" value="3HCDH"/>
    <property type="match status" value="1"/>
</dbReference>
<evidence type="ECO:0000313" key="7">
    <source>
        <dbReference type="Proteomes" id="UP001589693"/>
    </source>
</evidence>
<dbReference type="InterPro" id="IPR022694">
    <property type="entry name" value="3-OHacyl-CoA_DH"/>
</dbReference>
<organism evidence="6 7">
    <name type="scientific">Allokutzneria oryzae</name>
    <dbReference type="NCBI Taxonomy" id="1378989"/>
    <lineage>
        <taxon>Bacteria</taxon>
        <taxon>Bacillati</taxon>
        <taxon>Actinomycetota</taxon>
        <taxon>Actinomycetes</taxon>
        <taxon>Pseudonocardiales</taxon>
        <taxon>Pseudonocardiaceae</taxon>
        <taxon>Allokutzneria</taxon>
    </lineage>
</organism>
<dbReference type="InterPro" id="IPR008927">
    <property type="entry name" value="6-PGluconate_DH-like_C_sf"/>
</dbReference>
<dbReference type="InterPro" id="IPR006176">
    <property type="entry name" value="3-OHacyl-CoA_DH_NAD-bd"/>
</dbReference>
<keyword evidence="3 6" id="KW-0560">Oxidoreductase</keyword>
<dbReference type="Gene3D" id="1.10.1040.10">
    <property type="entry name" value="N-(1-d-carboxylethyl)-l-norvaline Dehydrogenase, domain 2"/>
    <property type="match status" value="1"/>
</dbReference>
<dbReference type="EC" id="1.1.1.35" evidence="6"/>
<evidence type="ECO:0000259" key="4">
    <source>
        <dbReference type="Pfam" id="PF00725"/>
    </source>
</evidence>
<dbReference type="Gene3D" id="3.40.50.720">
    <property type="entry name" value="NAD(P)-binding Rossmann-like Domain"/>
    <property type="match status" value="1"/>
</dbReference>
<evidence type="ECO:0000256" key="3">
    <source>
        <dbReference type="ARBA" id="ARBA00023002"/>
    </source>
</evidence>
<dbReference type="SUPFAM" id="SSF51735">
    <property type="entry name" value="NAD(P)-binding Rossmann-fold domains"/>
    <property type="match status" value="1"/>
</dbReference>
<protein>
    <submittedName>
        <fullName evidence="6">3-hydroxyacyl-CoA dehydrogenase family protein</fullName>
        <ecNumber evidence="6">1.1.1.35</ecNumber>
    </submittedName>
</protein>
<keyword evidence="7" id="KW-1185">Reference proteome</keyword>
<dbReference type="Pfam" id="PF02737">
    <property type="entry name" value="3HCDH_N"/>
    <property type="match status" value="1"/>
</dbReference>
<dbReference type="Proteomes" id="UP001589693">
    <property type="component" value="Unassembled WGS sequence"/>
</dbReference>
<dbReference type="InterPro" id="IPR006108">
    <property type="entry name" value="3HC_DH_C"/>
</dbReference>
<reference evidence="6 7" key="1">
    <citation type="submission" date="2024-09" db="EMBL/GenBank/DDBJ databases">
        <authorList>
            <person name="Sun Q."/>
            <person name="Mori K."/>
        </authorList>
    </citation>
    <scope>NUCLEOTIDE SEQUENCE [LARGE SCALE GENOMIC DNA]</scope>
    <source>
        <strain evidence="6 7">TBRC 7907</strain>
    </source>
</reference>
<evidence type="ECO:0000256" key="1">
    <source>
        <dbReference type="ARBA" id="ARBA00005086"/>
    </source>
</evidence>
<dbReference type="GO" id="GO:0003857">
    <property type="term" value="F:(3S)-3-hydroxyacyl-CoA dehydrogenase (NAD+) activity"/>
    <property type="evidence" value="ECO:0007669"/>
    <property type="project" value="UniProtKB-EC"/>
</dbReference>
<dbReference type="RefSeq" id="WP_377850690.1">
    <property type="nucleotide sequence ID" value="NZ_JBHLZU010000005.1"/>
</dbReference>
<sequence>MSETRPVGVVGAGTMGAGVAQCLAAAGHRVIVVDPVRKALVDGLSRLRDGLRLATLLRRLPATPPDDVLARVRWTEEITDLADARFVIECGPERLALKDKLFGELDVICPADAVLASCTSAVPIERLAVNTRRPDRVLGTHFMNPVPLKDSVEVIRAAVTSDDTVDRALALLASMGKQGIVVRDAPGFVSNRVLMLTVNEASIVVQENTADPSTVDKIFQDCFGHAMGPLATADLIGLDTVLDSLVVLQECTNDSRFAPSRLLADLVCAGDLGRKTGKGFHTYHNPPT</sequence>
<dbReference type="InterPro" id="IPR013328">
    <property type="entry name" value="6PGD_dom2"/>
</dbReference>
<comment type="caution">
    <text evidence="6">The sequence shown here is derived from an EMBL/GenBank/DDBJ whole genome shotgun (WGS) entry which is preliminary data.</text>
</comment>
<dbReference type="EMBL" id="JBHLZU010000005">
    <property type="protein sequence ID" value="MFB9903549.1"/>
    <property type="molecule type" value="Genomic_DNA"/>
</dbReference>
<dbReference type="PANTHER" id="PTHR48075">
    <property type="entry name" value="3-HYDROXYACYL-COA DEHYDROGENASE FAMILY PROTEIN"/>
    <property type="match status" value="1"/>
</dbReference>
<accession>A0ABV5ZRN9</accession>
<comment type="similarity">
    <text evidence="2">Belongs to the 3-hydroxyacyl-CoA dehydrogenase family.</text>
</comment>
<feature type="domain" description="3-hydroxyacyl-CoA dehydrogenase NAD binding" evidence="5">
    <location>
        <begin position="7"/>
        <end position="184"/>
    </location>
</feature>
<gene>
    <name evidence="6" type="ORF">ACFFQA_06325</name>
</gene>
<dbReference type="PANTHER" id="PTHR48075:SF5">
    <property type="entry name" value="3-HYDROXYBUTYRYL-COA DEHYDROGENASE"/>
    <property type="match status" value="1"/>
</dbReference>
<evidence type="ECO:0000313" key="6">
    <source>
        <dbReference type="EMBL" id="MFB9903549.1"/>
    </source>
</evidence>
<comment type="pathway">
    <text evidence="1">Lipid metabolism; butanoate metabolism.</text>
</comment>